<feature type="compositionally biased region" description="Polar residues" evidence="1">
    <location>
        <begin position="53"/>
        <end position="70"/>
    </location>
</feature>
<evidence type="ECO:0000313" key="2">
    <source>
        <dbReference type="EMBL" id="CAI8029108.1"/>
    </source>
</evidence>
<protein>
    <submittedName>
        <fullName evidence="2">Uncharacterized protein</fullName>
    </submittedName>
</protein>
<accession>A0AA35WPJ9</accession>
<feature type="region of interest" description="Disordered" evidence="1">
    <location>
        <begin position="1"/>
        <end position="27"/>
    </location>
</feature>
<evidence type="ECO:0000256" key="1">
    <source>
        <dbReference type="SAM" id="MobiDB-lite"/>
    </source>
</evidence>
<feature type="compositionally biased region" description="Polar residues" evidence="1">
    <location>
        <begin position="1"/>
        <end position="19"/>
    </location>
</feature>
<proteinExistence type="predicted"/>
<feature type="region of interest" description="Disordered" evidence="1">
    <location>
        <begin position="107"/>
        <end position="138"/>
    </location>
</feature>
<name>A0AA35WPJ9_GEOBA</name>
<keyword evidence="3" id="KW-1185">Reference proteome</keyword>
<feature type="compositionally biased region" description="Low complexity" evidence="1">
    <location>
        <begin position="107"/>
        <end position="125"/>
    </location>
</feature>
<comment type="caution">
    <text evidence="2">The sequence shown here is derived from an EMBL/GenBank/DDBJ whole genome shotgun (WGS) entry which is preliminary data.</text>
</comment>
<dbReference type="AlphaFoldDB" id="A0AA35WPJ9"/>
<reference evidence="2" key="1">
    <citation type="submission" date="2023-03" db="EMBL/GenBank/DDBJ databases">
        <authorList>
            <person name="Steffen K."/>
            <person name="Cardenas P."/>
        </authorList>
    </citation>
    <scope>NUCLEOTIDE SEQUENCE</scope>
</reference>
<dbReference type="EMBL" id="CASHTH010002381">
    <property type="protein sequence ID" value="CAI8029108.1"/>
    <property type="molecule type" value="Genomic_DNA"/>
</dbReference>
<evidence type="ECO:0000313" key="3">
    <source>
        <dbReference type="Proteomes" id="UP001174909"/>
    </source>
</evidence>
<organism evidence="2 3">
    <name type="scientific">Geodia barretti</name>
    <name type="common">Barrett's horny sponge</name>
    <dbReference type="NCBI Taxonomy" id="519541"/>
    <lineage>
        <taxon>Eukaryota</taxon>
        <taxon>Metazoa</taxon>
        <taxon>Porifera</taxon>
        <taxon>Demospongiae</taxon>
        <taxon>Heteroscleromorpha</taxon>
        <taxon>Tetractinellida</taxon>
        <taxon>Astrophorina</taxon>
        <taxon>Geodiidae</taxon>
        <taxon>Geodia</taxon>
    </lineage>
</organism>
<dbReference type="Proteomes" id="UP001174909">
    <property type="component" value="Unassembled WGS sequence"/>
</dbReference>
<sequence length="259" mass="27352">MANIPTNISKTSGPSSKVAATQPVKATPETECIITRVEPAKPVVPSSRREVSAASNGPVTCTETTTASKPVSQTSLTANVNRVRSINIKPIATITPSTQQTVIPKPVSVTGKTSSTTTATSVPEATKPPPTNRVTTTKPLATKPTATTKTIPQKPLPVNPAKSTISSAAFGSSQTRFGLSHSLHPYKRYFPSSQDLYGYSSTGTPPPLTRYSPPSAYAYNPYPYPPNNAHYGYPSLAQAAWNMSTINCTSRTTGISLSQ</sequence>
<gene>
    <name evidence="2" type="ORF">GBAR_LOCUS16556</name>
</gene>
<feature type="region of interest" description="Disordered" evidence="1">
    <location>
        <begin position="43"/>
        <end position="70"/>
    </location>
</feature>